<keyword evidence="3" id="KW-1185">Reference proteome</keyword>
<comment type="caution">
    <text evidence="2">The sequence shown here is derived from an EMBL/GenBank/DDBJ whole genome shotgun (WGS) entry which is preliminary data.</text>
</comment>
<gene>
    <name evidence="2" type="ORF">P171DRAFT_133595</name>
</gene>
<organism evidence="2 3">
    <name type="scientific">Karstenula rhodostoma CBS 690.94</name>
    <dbReference type="NCBI Taxonomy" id="1392251"/>
    <lineage>
        <taxon>Eukaryota</taxon>
        <taxon>Fungi</taxon>
        <taxon>Dikarya</taxon>
        <taxon>Ascomycota</taxon>
        <taxon>Pezizomycotina</taxon>
        <taxon>Dothideomycetes</taxon>
        <taxon>Pleosporomycetidae</taxon>
        <taxon>Pleosporales</taxon>
        <taxon>Massarineae</taxon>
        <taxon>Didymosphaeriaceae</taxon>
        <taxon>Karstenula</taxon>
    </lineage>
</organism>
<dbReference type="OrthoDB" id="3776601at2759"/>
<protein>
    <recommendedName>
        <fullName evidence="4">HNH nuclease domain-containing protein</fullName>
    </recommendedName>
</protein>
<feature type="compositionally biased region" description="Polar residues" evidence="1">
    <location>
        <begin position="84"/>
        <end position="99"/>
    </location>
</feature>
<sequence>MSRAPLHGNGEPPLSLPYAQPPATPDVPSLVPDIDASINTVSPAPPPQSSLSAHNTEPEFRRPTAPSSIASHRRKRANDDDAVSRTSSPAKKSKVSESTFTNSYKEQLQTYYGGCCACEVRYYLHAAHVIDKAVGPDLSKLQRQGLVSLRTLGDFENAIYLCPADHAAFDARDPGLIIVPTYFDFFIDHERRWQQEMQKTTPPRVRIPVLPNQYAAYCAEISGEEETKGRYTAYMVVDYKEEGRIGPPRMLEWHGDPGAILWKARCLAVLQLGSLEPEPAHLLQLIAVKKQLRYLTDLQEAGDLEWKSRSNACAARDHPAGGGPPPAGPSNYGGNSDQGDRTRDNQLPQPPSSGSPGAAGLHPYNPPFWNTLSLQKDTGVYPQICGTKRKQADLGFSDDSERAKPIGRTGASLPRPPESRRQAYRWGGSTSSTEENVRYWNAVFGDTSRTRETL</sequence>
<dbReference type="EMBL" id="MU001510">
    <property type="protein sequence ID" value="KAF2439218.1"/>
    <property type="molecule type" value="Genomic_DNA"/>
</dbReference>
<proteinExistence type="predicted"/>
<evidence type="ECO:0008006" key="4">
    <source>
        <dbReference type="Google" id="ProtNLM"/>
    </source>
</evidence>
<dbReference type="AlphaFoldDB" id="A0A9P4P9N5"/>
<name>A0A9P4P9N5_9PLEO</name>
<accession>A0A9P4P9N5</accession>
<feature type="region of interest" description="Disordered" evidence="1">
    <location>
        <begin position="314"/>
        <end position="364"/>
    </location>
</feature>
<dbReference type="Proteomes" id="UP000799764">
    <property type="component" value="Unassembled WGS sequence"/>
</dbReference>
<feature type="region of interest" description="Disordered" evidence="1">
    <location>
        <begin position="1"/>
        <end position="99"/>
    </location>
</feature>
<reference evidence="2" key="1">
    <citation type="journal article" date="2020" name="Stud. Mycol.">
        <title>101 Dothideomycetes genomes: a test case for predicting lifestyles and emergence of pathogens.</title>
        <authorList>
            <person name="Haridas S."/>
            <person name="Albert R."/>
            <person name="Binder M."/>
            <person name="Bloem J."/>
            <person name="Labutti K."/>
            <person name="Salamov A."/>
            <person name="Andreopoulos B."/>
            <person name="Baker S."/>
            <person name="Barry K."/>
            <person name="Bills G."/>
            <person name="Bluhm B."/>
            <person name="Cannon C."/>
            <person name="Castanera R."/>
            <person name="Culley D."/>
            <person name="Daum C."/>
            <person name="Ezra D."/>
            <person name="Gonzalez J."/>
            <person name="Henrissat B."/>
            <person name="Kuo A."/>
            <person name="Liang C."/>
            <person name="Lipzen A."/>
            <person name="Lutzoni F."/>
            <person name="Magnuson J."/>
            <person name="Mondo S."/>
            <person name="Nolan M."/>
            <person name="Ohm R."/>
            <person name="Pangilinan J."/>
            <person name="Park H.-J."/>
            <person name="Ramirez L."/>
            <person name="Alfaro M."/>
            <person name="Sun H."/>
            <person name="Tritt A."/>
            <person name="Yoshinaga Y."/>
            <person name="Zwiers L.-H."/>
            <person name="Turgeon B."/>
            <person name="Goodwin S."/>
            <person name="Spatafora J."/>
            <person name="Crous P."/>
            <person name="Grigoriev I."/>
        </authorList>
    </citation>
    <scope>NUCLEOTIDE SEQUENCE</scope>
    <source>
        <strain evidence="2">CBS 690.94</strain>
    </source>
</reference>
<evidence type="ECO:0000313" key="2">
    <source>
        <dbReference type="EMBL" id="KAF2439218.1"/>
    </source>
</evidence>
<evidence type="ECO:0000256" key="1">
    <source>
        <dbReference type="SAM" id="MobiDB-lite"/>
    </source>
</evidence>
<feature type="region of interest" description="Disordered" evidence="1">
    <location>
        <begin position="398"/>
        <end position="431"/>
    </location>
</feature>
<evidence type="ECO:0000313" key="3">
    <source>
        <dbReference type="Proteomes" id="UP000799764"/>
    </source>
</evidence>